<dbReference type="SUPFAM" id="SSF56436">
    <property type="entry name" value="C-type lectin-like"/>
    <property type="match status" value="1"/>
</dbReference>
<dbReference type="Pfam" id="PF03781">
    <property type="entry name" value="FGE-sulfatase"/>
    <property type="match status" value="1"/>
</dbReference>
<dbReference type="EMBL" id="CP024847">
    <property type="protein sequence ID" value="AUR51046.1"/>
    <property type="molecule type" value="Genomic_DNA"/>
</dbReference>
<keyword evidence="1" id="KW-0732">Signal</keyword>
<dbReference type="Proteomes" id="UP000236655">
    <property type="component" value="Chromosome"/>
</dbReference>
<gene>
    <name evidence="3" type="ORF">CUN60_01570</name>
</gene>
<dbReference type="KEGG" id="nba:CUN60_01570"/>
<sequence length="336" mass="36457">MQIKKYMSILGQLTALSIPLIACSQGGSSSSTIAQINYPLVTIANPNNPNDPLTGIGSIDYIYQIGKYDVTISQYATFLNAVAKTDKYFLYDERMATDLNSAGITRSGSEGNYSYTVMDNGGYSGNRPITYITWFNAARFANWMANGQPVGVEDSTTTENGAYNLNGAITGDAIAKNVINPNTGKAPSYYIPKYNEWYKAAYYSPKLNNGAGGYYLYATESNAAPGNVIGDKPNQANNFPSSTFSVTQSPTYLYATQNYLTDVGAFTNSSSYYGTFDQNGNVYQWNDLDGNPAPYRGLAGGYWFSGAYSMQATIYNTNVPDKTDNGVGFRLASPAQ</sequence>
<dbReference type="InterPro" id="IPR005532">
    <property type="entry name" value="SUMF_dom"/>
</dbReference>
<evidence type="ECO:0000259" key="2">
    <source>
        <dbReference type="Pfam" id="PF03781"/>
    </source>
</evidence>
<keyword evidence="4" id="KW-1185">Reference proteome</keyword>
<reference evidence="4" key="1">
    <citation type="submission" date="2017-11" db="EMBL/GenBank/DDBJ databases">
        <authorList>
            <person name="Chan K.G."/>
            <person name="Lee L.S."/>
        </authorList>
    </citation>
    <scope>NUCLEOTIDE SEQUENCE [LARGE SCALE GENOMIC DNA]</scope>
    <source>
        <strain evidence="4">DSM 100970</strain>
    </source>
</reference>
<dbReference type="RefSeq" id="WP_102950346.1">
    <property type="nucleotide sequence ID" value="NZ_CP024847.1"/>
</dbReference>
<dbReference type="AlphaFoldDB" id="A0A2I7N3L1"/>
<organism evidence="3 4">
    <name type="scientific">Aquella oligotrophica</name>
    <dbReference type="NCBI Taxonomy" id="2067065"/>
    <lineage>
        <taxon>Bacteria</taxon>
        <taxon>Pseudomonadati</taxon>
        <taxon>Pseudomonadota</taxon>
        <taxon>Betaproteobacteria</taxon>
        <taxon>Neisseriales</taxon>
        <taxon>Neisseriaceae</taxon>
        <taxon>Aquella</taxon>
    </lineage>
</organism>
<evidence type="ECO:0000313" key="3">
    <source>
        <dbReference type="EMBL" id="AUR51046.1"/>
    </source>
</evidence>
<dbReference type="InterPro" id="IPR042095">
    <property type="entry name" value="SUMF_sf"/>
</dbReference>
<protein>
    <submittedName>
        <fullName evidence="3">PEP-CTERM sorting domain-containing protein</fullName>
    </submittedName>
</protein>
<evidence type="ECO:0000313" key="4">
    <source>
        <dbReference type="Proteomes" id="UP000236655"/>
    </source>
</evidence>
<feature type="chain" id="PRO_5014319029" evidence="1">
    <location>
        <begin position="23"/>
        <end position="336"/>
    </location>
</feature>
<proteinExistence type="predicted"/>
<dbReference type="Gene3D" id="3.90.1580.10">
    <property type="entry name" value="paralog of FGE (formylglycine-generating enzyme)"/>
    <property type="match status" value="1"/>
</dbReference>
<feature type="signal peptide" evidence="1">
    <location>
        <begin position="1"/>
        <end position="22"/>
    </location>
</feature>
<accession>A0A2I7N3L1</accession>
<feature type="domain" description="Sulfatase-modifying factor enzyme-like" evidence="2">
    <location>
        <begin position="63"/>
        <end position="332"/>
    </location>
</feature>
<evidence type="ECO:0000256" key="1">
    <source>
        <dbReference type="SAM" id="SignalP"/>
    </source>
</evidence>
<dbReference type="InterPro" id="IPR016187">
    <property type="entry name" value="CTDL_fold"/>
</dbReference>
<name>A0A2I7N3L1_9NEIS</name>
<dbReference type="OrthoDB" id="9768004at2"/>